<evidence type="ECO:0000313" key="2">
    <source>
        <dbReference type="Proteomes" id="UP000195072"/>
    </source>
</evidence>
<dbReference type="EMBL" id="JOOZ01000168">
    <property type="protein sequence ID" value="OUL64552.1"/>
    <property type="molecule type" value="Genomic_DNA"/>
</dbReference>
<dbReference type="AlphaFoldDB" id="A0A252EE32"/>
<accession>A0A252EE32</accession>
<reference evidence="1 2" key="1">
    <citation type="submission" date="2014-06" db="EMBL/GenBank/DDBJ databases">
        <authorList>
            <person name="Ju J."/>
            <person name="Zhang J."/>
        </authorList>
    </citation>
    <scope>NUCLEOTIDE SEQUENCE [LARGE SCALE GENOMIC DNA]</scope>
    <source>
        <strain evidence="1">DmL_050</strain>
    </source>
</reference>
<evidence type="ECO:0000313" key="1">
    <source>
        <dbReference type="EMBL" id="OUL64552.1"/>
    </source>
</evidence>
<proteinExistence type="predicted"/>
<comment type="caution">
    <text evidence="1">The sequence shown here is derived from an EMBL/GenBank/DDBJ whole genome shotgun (WGS) entry which is preliminary data.</text>
</comment>
<sequence>MPWAVACVTAHCFTEIGICLRPVVVSLLPSGVATRAASCGVEEKTADVGAQMRAVDNPET</sequence>
<name>A0A252EE32_9PROT</name>
<protein>
    <submittedName>
        <fullName evidence="1">Uncharacterized protein</fullName>
    </submittedName>
</protein>
<dbReference type="Proteomes" id="UP000195072">
    <property type="component" value="Unassembled WGS sequence"/>
</dbReference>
<gene>
    <name evidence="1" type="ORF">HK16_04400</name>
</gene>
<organism evidence="1 2">
    <name type="scientific">Acetobacter senegalensis</name>
    <dbReference type="NCBI Taxonomy" id="446692"/>
    <lineage>
        <taxon>Bacteria</taxon>
        <taxon>Pseudomonadati</taxon>
        <taxon>Pseudomonadota</taxon>
        <taxon>Alphaproteobacteria</taxon>
        <taxon>Acetobacterales</taxon>
        <taxon>Acetobacteraceae</taxon>
        <taxon>Acetobacter</taxon>
    </lineage>
</organism>